<gene>
    <name evidence="1" type="ORF">H4K34_06730</name>
</gene>
<organism evidence="1 2">
    <name type="scientific">Croceimicrobium hydrocarbonivorans</name>
    <dbReference type="NCBI Taxonomy" id="2761580"/>
    <lineage>
        <taxon>Bacteria</taxon>
        <taxon>Pseudomonadati</taxon>
        <taxon>Bacteroidota</taxon>
        <taxon>Flavobacteriia</taxon>
        <taxon>Flavobacteriales</taxon>
        <taxon>Owenweeksiaceae</taxon>
        <taxon>Croceimicrobium</taxon>
    </lineage>
</organism>
<sequence length="478" mass="57800">MRKPLEHFYRFSHALYPHELYFLEKSQNFQIEENQRIMETLLYNLQHRQKPKDFPLDIDKRKYSNLKKWMQERLDQANVDLQLKRINSLELKVMLDEVDADTEKEIQQLIRNSDPRHYHFRKIYDLIQHYEDFLLIRLREKTDKPVSAYLRSHQKAYRRSRSIFQKMQEATNDIIGQYRHRDQDLENWELSLKEWVYDENLDGMNRYAAFVRLLFIYLNRGNQEELEKLYDFMDQALAKGQFYSRRILSNFYANKVLFLSRYQTLDQAEQYGYLSLKFKNSDYLFYLTNLSAVLLRQGKTEAALQLLRESFPELRQNPNPHIKLGFIAFYIKCMSDVGRSKDAINFAENYLSAYNREILSSRWHLFFIAHFRALMIEEKYSRLLYLSRRYQIEKKDFENQKRASYLPTLSWYISMSRYVEEGLSAEETKAQMTAVLSELIIDQRKERRLKELLKELRPIAPKVIDEIKSTLNQSIITN</sequence>
<dbReference type="Proteomes" id="UP000516305">
    <property type="component" value="Chromosome"/>
</dbReference>
<evidence type="ECO:0000313" key="1">
    <source>
        <dbReference type="EMBL" id="QNR25530.1"/>
    </source>
</evidence>
<protein>
    <recommendedName>
        <fullName evidence="3">Tetratricopeptide repeat protein</fullName>
    </recommendedName>
</protein>
<evidence type="ECO:0000313" key="2">
    <source>
        <dbReference type="Proteomes" id="UP000516305"/>
    </source>
</evidence>
<accession>A0A7H0VII2</accession>
<dbReference type="RefSeq" id="WP_210760057.1">
    <property type="nucleotide sequence ID" value="NZ_CP060139.1"/>
</dbReference>
<dbReference type="EMBL" id="CP060139">
    <property type="protein sequence ID" value="QNR25530.1"/>
    <property type="molecule type" value="Genomic_DNA"/>
</dbReference>
<keyword evidence="2" id="KW-1185">Reference proteome</keyword>
<reference evidence="1 2" key="1">
    <citation type="submission" date="2020-08" db="EMBL/GenBank/DDBJ databases">
        <title>Croceimicrobium hydrocarbonivorans gen. nov., sp. nov., a novel marine bacterium isolated from a bacterial consortium that degrades polyethylene terephthalate.</title>
        <authorList>
            <person name="Liu R."/>
        </authorList>
    </citation>
    <scope>NUCLEOTIDE SEQUENCE [LARGE SCALE GENOMIC DNA]</scope>
    <source>
        <strain evidence="1 2">A20-9</strain>
    </source>
</reference>
<evidence type="ECO:0008006" key="3">
    <source>
        <dbReference type="Google" id="ProtNLM"/>
    </source>
</evidence>
<name>A0A7H0VII2_9FLAO</name>
<proteinExistence type="predicted"/>
<dbReference type="KEGG" id="chyd:H4K34_06730"/>
<dbReference type="AlphaFoldDB" id="A0A7H0VII2"/>